<feature type="chain" id="PRO_5039142751" evidence="5">
    <location>
        <begin position="25"/>
        <end position="294"/>
    </location>
</feature>
<evidence type="ECO:0000256" key="1">
    <source>
        <dbReference type="ARBA" id="ARBA00004236"/>
    </source>
</evidence>
<comment type="subcellular location">
    <subcellularLocation>
        <location evidence="1">Cell membrane</location>
    </subcellularLocation>
</comment>
<dbReference type="GO" id="GO:0031460">
    <property type="term" value="P:glycine betaine transport"/>
    <property type="evidence" value="ECO:0007669"/>
    <property type="project" value="TreeGrafter"/>
</dbReference>
<feature type="signal peptide" evidence="5">
    <location>
        <begin position="1"/>
        <end position="24"/>
    </location>
</feature>
<keyword evidence="4" id="KW-0472">Membrane</keyword>
<evidence type="ECO:0000256" key="5">
    <source>
        <dbReference type="SAM" id="SignalP"/>
    </source>
</evidence>
<accession>A0A1G9W7B1</accession>
<protein>
    <submittedName>
        <fullName evidence="7">Glycine betaine/proline transport system substrate-binding protein</fullName>
    </submittedName>
</protein>
<feature type="domain" description="ABC-type glycine betaine transport system substrate-binding" evidence="6">
    <location>
        <begin position="38"/>
        <end position="282"/>
    </location>
</feature>
<reference evidence="7 8" key="1">
    <citation type="submission" date="2016-10" db="EMBL/GenBank/DDBJ databases">
        <authorList>
            <person name="de Groot N.N."/>
        </authorList>
    </citation>
    <scope>NUCLEOTIDE SEQUENCE [LARGE SCALE GENOMIC DNA]</scope>
    <source>
        <strain evidence="7 8">DSM 1736</strain>
    </source>
</reference>
<sequence>MRTTWKKTLIFTLIAVMAITLGLAGCGGQPESGQNGKKTVRLGYVNWAEGVAMTYLAKVVLEEKMGYQVEVTMADVAPVFSSVANGDYDAFLDTWLPVTHETYMKEYGDRLVDLGTSFVGGRIGLVVPEYVTINSIEELNSVKDKMDGRIVGVDSGAGMMKATDQVIKDYQLDYQLMSSSGPAMTAALKDAIEKQEWIVVTGWKPHWKFATWKLKFLEEPKGIYGGVESIHIVGRKDIEQDLPEVAQFFKNFKLNDEQLGSLMGLIAESDDPLKSSREWVQKNEQVVTGWLPQK</sequence>
<dbReference type="GO" id="GO:0043190">
    <property type="term" value="C:ATP-binding cassette (ABC) transporter complex"/>
    <property type="evidence" value="ECO:0007669"/>
    <property type="project" value="InterPro"/>
</dbReference>
<evidence type="ECO:0000256" key="4">
    <source>
        <dbReference type="ARBA" id="ARBA00023136"/>
    </source>
</evidence>
<evidence type="ECO:0000256" key="3">
    <source>
        <dbReference type="ARBA" id="ARBA00022475"/>
    </source>
</evidence>
<keyword evidence="5" id="KW-0732">Signal</keyword>
<dbReference type="Gene3D" id="3.40.190.100">
    <property type="entry name" value="Glycine betaine-binding periplasmic protein, domain 2"/>
    <property type="match status" value="1"/>
</dbReference>
<keyword evidence="3" id="KW-1003">Cell membrane</keyword>
<dbReference type="GO" id="GO:0005275">
    <property type="term" value="F:amine transmembrane transporter activity"/>
    <property type="evidence" value="ECO:0007669"/>
    <property type="project" value="TreeGrafter"/>
</dbReference>
<evidence type="ECO:0000313" key="8">
    <source>
        <dbReference type="Proteomes" id="UP000214880"/>
    </source>
</evidence>
<dbReference type="InterPro" id="IPR007210">
    <property type="entry name" value="ABC_Gly_betaine_transp_sub-bd"/>
</dbReference>
<dbReference type="RefSeq" id="WP_092074178.1">
    <property type="nucleotide sequence ID" value="NZ_FNHB01000007.1"/>
</dbReference>
<dbReference type="EMBL" id="FNHB01000007">
    <property type="protein sequence ID" value="SDM80434.1"/>
    <property type="molecule type" value="Genomic_DNA"/>
</dbReference>
<dbReference type="STRING" id="146817.SAMN04488502_107145"/>
<evidence type="ECO:0000313" key="7">
    <source>
        <dbReference type="EMBL" id="SDM80434.1"/>
    </source>
</evidence>
<evidence type="ECO:0000256" key="2">
    <source>
        <dbReference type="ARBA" id="ARBA00022448"/>
    </source>
</evidence>
<evidence type="ECO:0000259" key="6">
    <source>
        <dbReference type="Pfam" id="PF04069"/>
    </source>
</evidence>
<proteinExistence type="predicted"/>
<name>A0A1G9W7B1_9FIRM</name>
<dbReference type="Pfam" id="PF04069">
    <property type="entry name" value="OpuAC"/>
    <property type="match status" value="1"/>
</dbReference>
<organism evidence="7 8">
    <name type="scientific">Dendrosporobacter quercicolus</name>
    <dbReference type="NCBI Taxonomy" id="146817"/>
    <lineage>
        <taxon>Bacteria</taxon>
        <taxon>Bacillati</taxon>
        <taxon>Bacillota</taxon>
        <taxon>Negativicutes</taxon>
        <taxon>Selenomonadales</taxon>
        <taxon>Sporomusaceae</taxon>
        <taxon>Dendrosporobacter</taxon>
    </lineage>
</organism>
<dbReference type="CDD" id="cd13639">
    <property type="entry name" value="PBP2_OpuAC_like"/>
    <property type="match status" value="1"/>
</dbReference>
<dbReference type="Gene3D" id="3.10.105.10">
    <property type="entry name" value="Dipeptide-binding Protein, Domain 3"/>
    <property type="match status" value="2"/>
</dbReference>
<dbReference type="GO" id="GO:0015871">
    <property type="term" value="P:choline transport"/>
    <property type="evidence" value="ECO:0007669"/>
    <property type="project" value="TreeGrafter"/>
</dbReference>
<dbReference type="AlphaFoldDB" id="A0A1G9W7B1"/>
<dbReference type="PANTHER" id="PTHR47737:SF1">
    <property type="entry name" value="GLYCINE BETAINE_PROLINE BETAINE TRANSPORT SYSTEM PERMEASE PROTEIN PROW"/>
    <property type="match status" value="1"/>
</dbReference>
<keyword evidence="2" id="KW-0813">Transport</keyword>
<dbReference type="OrthoDB" id="9787902at2"/>
<gene>
    <name evidence="7" type="ORF">SAMN04488502_107145</name>
</gene>
<dbReference type="Proteomes" id="UP000214880">
    <property type="component" value="Unassembled WGS sequence"/>
</dbReference>
<dbReference type="SUPFAM" id="SSF53850">
    <property type="entry name" value="Periplasmic binding protein-like II"/>
    <property type="match status" value="1"/>
</dbReference>
<dbReference type="PANTHER" id="PTHR47737">
    <property type="entry name" value="GLYCINE BETAINE/PROLINE BETAINE TRANSPORT SYSTEM PERMEASE PROTEIN PROW"/>
    <property type="match status" value="1"/>
</dbReference>
<dbReference type="GO" id="GO:0015226">
    <property type="term" value="F:carnitine transmembrane transporter activity"/>
    <property type="evidence" value="ECO:0007669"/>
    <property type="project" value="TreeGrafter"/>
</dbReference>
<dbReference type="PROSITE" id="PS51257">
    <property type="entry name" value="PROKAR_LIPOPROTEIN"/>
    <property type="match status" value="1"/>
</dbReference>
<keyword evidence="8" id="KW-1185">Reference proteome</keyword>